<dbReference type="eggNOG" id="COG3973">
    <property type="taxonomic scope" value="Bacteria"/>
</dbReference>
<reference evidence="7 8" key="1">
    <citation type="submission" date="2010-10" db="EMBL/GenBank/DDBJ databases">
        <title>Complete sequence of Frankia sp. EuI1c.</title>
        <authorList>
            <consortium name="US DOE Joint Genome Institute"/>
            <person name="Lucas S."/>
            <person name="Copeland A."/>
            <person name="Lapidus A."/>
            <person name="Cheng J.-F."/>
            <person name="Bruce D."/>
            <person name="Goodwin L."/>
            <person name="Pitluck S."/>
            <person name="Chertkov O."/>
            <person name="Detter J.C."/>
            <person name="Han C."/>
            <person name="Tapia R."/>
            <person name="Land M."/>
            <person name="Hauser L."/>
            <person name="Jeffries C."/>
            <person name="Kyrpides N."/>
            <person name="Ivanova N."/>
            <person name="Mikhailova N."/>
            <person name="Beauchemin N."/>
            <person name="Sen A."/>
            <person name="Sur S.A."/>
            <person name="Gtari M."/>
            <person name="Wall L."/>
            <person name="Tisa L."/>
            <person name="Woyke T."/>
        </authorList>
    </citation>
    <scope>NUCLEOTIDE SEQUENCE [LARGE SCALE GENOMIC DNA]</scope>
    <source>
        <strain evidence="8">DSM 45817 / CECT 9037 / EuI1c</strain>
    </source>
</reference>
<dbReference type="InterPro" id="IPR014016">
    <property type="entry name" value="UvrD-like_ATP-bd"/>
</dbReference>
<evidence type="ECO:0000313" key="7">
    <source>
        <dbReference type="EMBL" id="ADP84657.1"/>
    </source>
</evidence>
<dbReference type="PANTHER" id="PTHR11070:SF45">
    <property type="entry name" value="DNA 3'-5' HELICASE"/>
    <property type="match status" value="1"/>
</dbReference>
<dbReference type="InterPro" id="IPR000212">
    <property type="entry name" value="DNA_helicase_UvrD/REP"/>
</dbReference>
<dbReference type="SUPFAM" id="SSF52540">
    <property type="entry name" value="P-loop containing nucleoside triphosphate hydrolases"/>
    <property type="match status" value="1"/>
</dbReference>
<name>E3JB36_PSEI1</name>
<dbReference type="GO" id="GO:0000725">
    <property type="term" value="P:recombinational repair"/>
    <property type="evidence" value="ECO:0007669"/>
    <property type="project" value="TreeGrafter"/>
</dbReference>
<dbReference type="STRING" id="298654.FraEuI1c_6687"/>
<evidence type="ECO:0000256" key="4">
    <source>
        <dbReference type="ARBA" id="ARBA00022840"/>
    </source>
</evidence>
<dbReference type="HOGENOM" id="CLU_010312_3_1_11"/>
<dbReference type="OrthoDB" id="9787585at2"/>
<evidence type="ECO:0000313" key="8">
    <source>
        <dbReference type="Proteomes" id="UP000002484"/>
    </source>
</evidence>
<keyword evidence="3 5" id="KW-0347">Helicase</keyword>
<dbReference type="InterPro" id="IPR027785">
    <property type="entry name" value="UvrD-like_helicase_C"/>
</dbReference>
<keyword evidence="1 5" id="KW-0547">Nucleotide-binding</keyword>
<evidence type="ECO:0000256" key="3">
    <source>
        <dbReference type="ARBA" id="ARBA00022806"/>
    </source>
</evidence>
<dbReference type="GO" id="GO:0003677">
    <property type="term" value="F:DNA binding"/>
    <property type="evidence" value="ECO:0007669"/>
    <property type="project" value="InterPro"/>
</dbReference>
<evidence type="ECO:0000256" key="1">
    <source>
        <dbReference type="ARBA" id="ARBA00022741"/>
    </source>
</evidence>
<dbReference type="RefSeq" id="WP_013427768.1">
    <property type="nucleotide sequence ID" value="NC_014666.1"/>
</dbReference>
<dbReference type="GO" id="GO:0016787">
    <property type="term" value="F:hydrolase activity"/>
    <property type="evidence" value="ECO:0007669"/>
    <property type="project" value="UniProtKB-UniRule"/>
</dbReference>
<dbReference type="PANTHER" id="PTHR11070">
    <property type="entry name" value="UVRD / RECB / PCRA DNA HELICASE FAMILY MEMBER"/>
    <property type="match status" value="1"/>
</dbReference>
<keyword evidence="4 5" id="KW-0067">ATP-binding</keyword>
<gene>
    <name evidence="7" type="ordered locus">FraEuI1c_6687</name>
</gene>
<dbReference type="KEGG" id="fri:FraEuI1c_6687"/>
<dbReference type="AlphaFoldDB" id="E3JB36"/>
<dbReference type="GO" id="GO:0005524">
    <property type="term" value="F:ATP binding"/>
    <property type="evidence" value="ECO:0007669"/>
    <property type="project" value="UniProtKB-UniRule"/>
</dbReference>
<dbReference type="Proteomes" id="UP000002484">
    <property type="component" value="Chromosome"/>
</dbReference>
<sequence>MSNEEVEHEQEYVSMLYERLDGFREQASTRLAEVLAERPGGRPQAHTERQAAASTYSRQLARYDAAEDGLCFGRLDLDGDETRYVGRLGIFDESDDYAPLLIDWRAPAARPFYLATAASPEGVRRRRQIRTARRRVVEIDDEVLELADANVGTGHESLTGEARLMAALTAGRTGRMGDIVETIQAEQDRIIRAENAGVLVVQGGPGTGKTAVALHRAAYLLYTYREQLTKRGVLVIGPNPTFLRYISHVLPALGETSVVLSTVGDLFPGVYATRTEPRETAELKGGPRMVELITAAVRDRQRVPDEPLEIAFEDDILLLDAATCEAARDRARATHRPHNQARVVFVQAVVDALARQYADRLGADPYADDPLGEDDAPGGGSNLLGDEVVDDIRQELRQDEAVLTALDELWPVLTPQWLLADLFADAELLASAAEAAGLTDAERDLLSRPDPHGGRAADRMWTSADAPLLDEAAELLGDDEAAALAAAERRRRERIAYAQGVVDILTRDMDDDPDILMVSDLIDAERLAERHEDSDDRSTAERAAADRTWAFGHVIVDEAQELSHMAWRMVMRRCPSRSMTLVGDVAQTGDLAGASSWARVLGPHLGDRWRLERLTVNYRTPAEIMAVAAEVLAAIDPGLEPPRSVRETGTAPWELTVAPDTLASQLAAIAASEVAELREALGDGPDGGRVAVLVPSGLLGDLRPALEAALPATTTAGDEPDLDSPVAILTVRQSKGLEFDAVLVVEPDLIVEESPRGLNDLYVALTRATRSLAVLHTSPLPAALGKLEPGPAVAQAVAR</sequence>
<dbReference type="InParanoid" id="E3JB36"/>
<dbReference type="Gene3D" id="3.40.50.300">
    <property type="entry name" value="P-loop containing nucleotide triphosphate hydrolases"/>
    <property type="match status" value="3"/>
</dbReference>
<evidence type="ECO:0000256" key="2">
    <source>
        <dbReference type="ARBA" id="ARBA00022801"/>
    </source>
</evidence>
<accession>E3JB36</accession>
<dbReference type="Pfam" id="PF13538">
    <property type="entry name" value="UvrD_C_2"/>
    <property type="match status" value="1"/>
</dbReference>
<organism evidence="7 8">
    <name type="scientific">Pseudofrankia inefficax (strain DSM 45817 / CECT 9037 / DDB 130130 / EuI1c)</name>
    <name type="common">Frankia inefficax</name>
    <dbReference type="NCBI Taxonomy" id="298654"/>
    <lineage>
        <taxon>Bacteria</taxon>
        <taxon>Bacillati</taxon>
        <taxon>Actinomycetota</taxon>
        <taxon>Actinomycetes</taxon>
        <taxon>Frankiales</taxon>
        <taxon>Frankiaceae</taxon>
        <taxon>Pseudofrankia</taxon>
    </lineage>
</organism>
<dbReference type="PROSITE" id="PS51198">
    <property type="entry name" value="UVRD_HELICASE_ATP_BIND"/>
    <property type="match status" value="1"/>
</dbReference>
<evidence type="ECO:0000259" key="6">
    <source>
        <dbReference type="PROSITE" id="PS51198"/>
    </source>
</evidence>
<keyword evidence="8" id="KW-1185">Reference proteome</keyword>
<protein>
    <recommendedName>
        <fullName evidence="6">UvrD-like helicase ATP-binding domain-containing protein</fullName>
    </recommendedName>
</protein>
<feature type="domain" description="UvrD-like helicase ATP-binding" evidence="6">
    <location>
        <begin position="182"/>
        <end position="621"/>
    </location>
</feature>
<keyword evidence="2 5" id="KW-0378">Hydrolase</keyword>
<dbReference type="GO" id="GO:0005829">
    <property type="term" value="C:cytosol"/>
    <property type="evidence" value="ECO:0007669"/>
    <property type="project" value="TreeGrafter"/>
</dbReference>
<feature type="binding site" evidence="5">
    <location>
        <begin position="203"/>
        <end position="210"/>
    </location>
    <ligand>
        <name>ATP</name>
        <dbReference type="ChEBI" id="CHEBI:30616"/>
    </ligand>
</feature>
<dbReference type="InterPro" id="IPR027417">
    <property type="entry name" value="P-loop_NTPase"/>
</dbReference>
<proteinExistence type="predicted"/>
<dbReference type="GO" id="GO:0043138">
    <property type="term" value="F:3'-5' DNA helicase activity"/>
    <property type="evidence" value="ECO:0007669"/>
    <property type="project" value="TreeGrafter"/>
</dbReference>
<dbReference type="EMBL" id="CP002299">
    <property type="protein sequence ID" value="ADP84657.1"/>
    <property type="molecule type" value="Genomic_DNA"/>
</dbReference>
<evidence type="ECO:0000256" key="5">
    <source>
        <dbReference type="PROSITE-ProRule" id="PRU00560"/>
    </source>
</evidence>